<dbReference type="Gene3D" id="3.40.1350.60">
    <property type="match status" value="1"/>
</dbReference>
<dbReference type="PANTHER" id="PTHR30545:SF2">
    <property type="entry name" value="SUGAR FERMENTATION STIMULATION PROTEIN A"/>
    <property type="match status" value="1"/>
</dbReference>
<dbReference type="Pfam" id="PF03749">
    <property type="entry name" value="SfsA"/>
    <property type="match status" value="1"/>
</dbReference>
<protein>
    <recommendedName>
        <fullName evidence="1">Sugar fermentation stimulation protein C-terminal domain-containing protein</fullName>
    </recommendedName>
</protein>
<feature type="domain" description="Sugar fermentation stimulation protein C-terminal" evidence="1">
    <location>
        <begin position="69"/>
        <end position="212"/>
    </location>
</feature>
<organism evidence="2 3">
    <name type="scientific">Spizellomyces punctatus (strain DAOM BR117)</name>
    <dbReference type="NCBI Taxonomy" id="645134"/>
    <lineage>
        <taxon>Eukaryota</taxon>
        <taxon>Fungi</taxon>
        <taxon>Fungi incertae sedis</taxon>
        <taxon>Chytridiomycota</taxon>
        <taxon>Chytridiomycota incertae sedis</taxon>
        <taxon>Chytridiomycetes</taxon>
        <taxon>Spizellomycetales</taxon>
        <taxon>Spizellomycetaceae</taxon>
        <taxon>Spizellomyces</taxon>
    </lineage>
</organism>
<dbReference type="eggNOG" id="ENOG502T10W">
    <property type="taxonomic scope" value="Eukaryota"/>
</dbReference>
<reference evidence="2 3" key="1">
    <citation type="submission" date="2009-08" db="EMBL/GenBank/DDBJ databases">
        <title>The Genome Sequence of Spizellomyces punctatus strain DAOM BR117.</title>
        <authorList>
            <consortium name="The Broad Institute Genome Sequencing Platform"/>
            <person name="Russ C."/>
            <person name="Cuomo C."/>
            <person name="Shea T."/>
            <person name="Young S.K."/>
            <person name="Zeng Q."/>
            <person name="Koehrsen M."/>
            <person name="Haas B."/>
            <person name="Borodovsky M."/>
            <person name="Guigo R."/>
            <person name="Alvarado L."/>
            <person name="Berlin A."/>
            <person name="Bochicchio J."/>
            <person name="Borenstein D."/>
            <person name="Chapman S."/>
            <person name="Chen Z."/>
            <person name="Engels R."/>
            <person name="Freedman E."/>
            <person name="Gellesch M."/>
            <person name="Goldberg J."/>
            <person name="Griggs A."/>
            <person name="Gujja S."/>
            <person name="Heiman D."/>
            <person name="Hepburn T."/>
            <person name="Howarth C."/>
            <person name="Jen D."/>
            <person name="Larson L."/>
            <person name="Lewis B."/>
            <person name="Mehta T."/>
            <person name="Park D."/>
            <person name="Pearson M."/>
            <person name="Roberts A."/>
            <person name="Saif S."/>
            <person name="Shenoy N."/>
            <person name="Sisk P."/>
            <person name="Stolte C."/>
            <person name="Sykes S."/>
            <person name="Thomson T."/>
            <person name="Walk T."/>
            <person name="White J."/>
            <person name="Yandava C."/>
            <person name="Burger G."/>
            <person name="Gray M.W."/>
            <person name="Holland P.W.H."/>
            <person name="King N."/>
            <person name="Lang F.B.F."/>
            <person name="Roger A.J."/>
            <person name="Ruiz-Trillo I."/>
            <person name="Lander E."/>
            <person name="Nusbaum C."/>
        </authorList>
    </citation>
    <scope>NUCLEOTIDE SEQUENCE [LARGE SCALE GENOMIC DNA]</scope>
    <source>
        <strain evidence="2 3">DAOM BR117</strain>
    </source>
</reference>
<evidence type="ECO:0000313" key="2">
    <source>
        <dbReference type="EMBL" id="KND01726.1"/>
    </source>
</evidence>
<dbReference type="RefSeq" id="XP_016609765.1">
    <property type="nucleotide sequence ID" value="XM_016751782.1"/>
</dbReference>
<dbReference type="InterPro" id="IPR040452">
    <property type="entry name" value="SfsA_C"/>
</dbReference>
<name>A0A0L0HJT5_SPIPD</name>
<dbReference type="InParanoid" id="A0A0L0HJT5"/>
<dbReference type="GO" id="GO:0003677">
    <property type="term" value="F:DNA binding"/>
    <property type="evidence" value="ECO:0007669"/>
    <property type="project" value="InterPro"/>
</dbReference>
<keyword evidence="3" id="KW-1185">Reference proteome</keyword>
<evidence type="ECO:0000313" key="3">
    <source>
        <dbReference type="Proteomes" id="UP000053201"/>
    </source>
</evidence>
<dbReference type="Proteomes" id="UP000053201">
    <property type="component" value="Unassembled WGS sequence"/>
</dbReference>
<dbReference type="OrthoDB" id="5590862at2759"/>
<dbReference type="PANTHER" id="PTHR30545">
    <property type="entry name" value="SUGAR FERMENTATION STIMULATION PROTEIN A"/>
    <property type="match status" value="1"/>
</dbReference>
<dbReference type="VEuPathDB" id="FungiDB:SPPG_03519"/>
<gene>
    <name evidence="2" type="ORF">SPPG_03519</name>
</gene>
<dbReference type="InterPro" id="IPR005224">
    <property type="entry name" value="SfsA"/>
</dbReference>
<dbReference type="GeneID" id="27687030"/>
<dbReference type="AlphaFoldDB" id="A0A0L0HJT5"/>
<accession>A0A0L0HJT5</accession>
<sequence length="226" mass="25236">MVEECAIVIAHVSTGRIGNLNFGNTPCLVSKSKPGQKRRTEFTVEAISTQSISEPLSTTEWIGINQSLSNSYVEYFMRLGAFDELGITKSSTIRREVSVGDSRIDFEIDETTFVEVKTPLIHIPGTGIGDSKPLTAFHRIVKHFDELASAVKSESSTGHLKRGIFLFCFFYDAPPFQRPPATVNIEAITQAAKRAKEAGVQFWQANFRVTPEGIHFLRVFRLESDY</sequence>
<dbReference type="OMA" id="CHCPVTG"/>
<evidence type="ECO:0000259" key="1">
    <source>
        <dbReference type="Pfam" id="PF03749"/>
    </source>
</evidence>
<dbReference type="EMBL" id="KQ257454">
    <property type="protein sequence ID" value="KND01726.1"/>
    <property type="molecule type" value="Genomic_DNA"/>
</dbReference>
<proteinExistence type="predicted"/>